<sequence length="200" mass="19814">MSIVLALLELASLALVLVGFAAAPVLAVATALLVIDASFDFRSPDVFALWFAAAAALLAGGVPAWRLRGYASVSSVVTGRSVATFGLALLLVVGAGLSFSDPAATAIGATSASVIRGGAGVALPVTLVGVTVAALGAGPLRQFAGVLAACDGALLLAVCRGEVPSIWAVSAVMLALSGAGLRFVERLSLRRVGDDPEATS</sequence>
<gene>
    <name evidence="2" type="ORF">J2D73_17500</name>
</gene>
<protein>
    <submittedName>
        <fullName evidence="2">Uncharacterized protein</fullName>
    </submittedName>
</protein>
<dbReference type="Proteomes" id="UP000664771">
    <property type="component" value="Unassembled WGS sequence"/>
</dbReference>
<proteinExistence type="predicted"/>
<keyword evidence="3" id="KW-1185">Reference proteome</keyword>
<comment type="caution">
    <text evidence="2">The sequence shown here is derived from an EMBL/GenBank/DDBJ whole genome shotgun (WGS) entry which is preliminary data.</text>
</comment>
<evidence type="ECO:0000313" key="3">
    <source>
        <dbReference type="Proteomes" id="UP000664771"/>
    </source>
</evidence>
<feature type="transmembrane region" description="Helical" evidence="1">
    <location>
        <begin position="77"/>
        <end position="97"/>
    </location>
</feature>
<organism evidence="2 3">
    <name type="scientific">Acetobacter sacchari</name>
    <dbReference type="NCBI Taxonomy" id="2661687"/>
    <lineage>
        <taxon>Bacteria</taxon>
        <taxon>Pseudomonadati</taxon>
        <taxon>Pseudomonadota</taxon>
        <taxon>Alphaproteobacteria</taxon>
        <taxon>Acetobacterales</taxon>
        <taxon>Acetobacteraceae</taxon>
        <taxon>Acetobacter</taxon>
    </lineage>
</organism>
<dbReference type="EMBL" id="JAFVMF010000025">
    <property type="protein sequence ID" value="MBO1361584.1"/>
    <property type="molecule type" value="Genomic_DNA"/>
</dbReference>
<evidence type="ECO:0000313" key="2">
    <source>
        <dbReference type="EMBL" id="MBO1361584.1"/>
    </source>
</evidence>
<dbReference type="RefSeq" id="WP_207883450.1">
    <property type="nucleotide sequence ID" value="NZ_JAFVMF010000025.1"/>
</dbReference>
<reference evidence="2 3" key="1">
    <citation type="submission" date="2021-03" db="EMBL/GenBank/DDBJ databases">
        <title>The complete genome sequence of Acetobacter sacchari TBRC 11175.</title>
        <authorList>
            <person name="Charoenyingcharoen P."/>
            <person name="Yukphan P."/>
        </authorList>
    </citation>
    <scope>NUCLEOTIDE SEQUENCE [LARGE SCALE GENOMIC DNA]</scope>
    <source>
        <strain evidence="2 3">TBRC 11175</strain>
    </source>
</reference>
<keyword evidence="1" id="KW-0472">Membrane</keyword>
<evidence type="ECO:0000256" key="1">
    <source>
        <dbReference type="SAM" id="Phobius"/>
    </source>
</evidence>
<keyword evidence="1" id="KW-0812">Transmembrane</keyword>
<name>A0ABS3M096_9PROT</name>
<accession>A0ABS3M096</accession>
<feature type="transmembrane region" description="Helical" evidence="1">
    <location>
        <begin position="117"/>
        <end position="136"/>
    </location>
</feature>
<feature type="transmembrane region" description="Helical" evidence="1">
    <location>
        <begin position="46"/>
        <end position="65"/>
    </location>
</feature>
<keyword evidence="1" id="KW-1133">Transmembrane helix</keyword>